<dbReference type="Proteomes" id="UP001461498">
    <property type="component" value="Unassembled WGS sequence"/>
</dbReference>
<dbReference type="EMBL" id="JAPXFL010000002">
    <property type="protein sequence ID" value="KAK9509823.1"/>
    <property type="molecule type" value="Genomic_DNA"/>
</dbReference>
<sequence length="90" mass="10316">MMRLTPLIPGERQGMRISSHLTVLATLAYVFDPIVRYKSNDDNQAVAIAAEKANIYEKCTGYHQEKFRDKFGEMRHEVRGLWFGSRGSIP</sequence>
<evidence type="ECO:0000313" key="1">
    <source>
        <dbReference type="EMBL" id="KAK9509823.1"/>
    </source>
</evidence>
<dbReference type="AlphaFoldDB" id="A0AAW1DKZ6"/>
<comment type="caution">
    <text evidence="1">The sequence shown here is derived from an EMBL/GenBank/DDBJ whole genome shotgun (WGS) entry which is preliminary data.</text>
</comment>
<evidence type="ECO:0000313" key="2">
    <source>
        <dbReference type="Proteomes" id="UP001461498"/>
    </source>
</evidence>
<organism evidence="1 2">
    <name type="scientific">Rhynocoris fuscipes</name>
    <dbReference type="NCBI Taxonomy" id="488301"/>
    <lineage>
        <taxon>Eukaryota</taxon>
        <taxon>Metazoa</taxon>
        <taxon>Ecdysozoa</taxon>
        <taxon>Arthropoda</taxon>
        <taxon>Hexapoda</taxon>
        <taxon>Insecta</taxon>
        <taxon>Pterygota</taxon>
        <taxon>Neoptera</taxon>
        <taxon>Paraneoptera</taxon>
        <taxon>Hemiptera</taxon>
        <taxon>Heteroptera</taxon>
        <taxon>Panheteroptera</taxon>
        <taxon>Cimicomorpha</taxon>
        <taxon>Reduviidae</taxon>
        <taxon>Harpactorinae</taxon>
        <taxon>Harpactorini</taxon>
        <taxon>Rhynocoris</taxon>
    </lineage>
</organism>
<proteinExistence type="predicted"/>
<gene>
    <name evidence="1" type="ORF">O3M35_004729</name>
</gene>
<keyword evidence="2" id="KW-1185">Reference proteome</keyword>
<name>A0AAW1DKZ6_9HEMI</name>
<accession>A0AAW1DKZ6</accession>
<reference evidence="1 2" key="1">
    <citation type="submission" date="2022-12" db="EMBL/GenBank/DDBJ databases">
        <title>Chromosome-level genome assembly of true bugs.</title>
        <authorList>
            <person name="Ma L."/>
            <person name="Li H."/>
        </authorList>
    </citation>
    <scope>NUCLEOTIDE SEQUENCE [LARGE SCALE GENOMIC DNA]</scope>
    <source>
        <strain evidence="1">Lab_2022b</strain>
    </source>
</reference>
<protein>
    <submittedName>
        <fullName evidence="1">Uncharacterized protein</fullName>
    </submittedName>
</protein>